<organism evidence="2 3">
    <name type="scientific">Paenibacillus suaedae</name>
    <dbReference type="NCBI Taxonomy" id="3077233"/>
    <lineage>
        <taxon>Bacteria</taxon>
        <taxon>Bacillati</taxon>
        <taxon>Bacillota</taxon>
        <taxon>Bacilli</taxon>
        <taxon>Bacillales</taxon>
        <taxon>Paenibacillaceae</taxon>
        <taxon>Paenibacillus</taxon>
    </lineage>
</organism>
<evidence type="ECO:0000313" key="2">
    <source>
        <dbReference type="EMBL" id="MDT8977182.1"/>
    </source>
</evidence>
<dbReference type="Proteomes" id="UP001250538">
    <property type="component" value="Unassembled WGS sequence"/>
</dbReference>
<dbReference type="RefSeq" id="WP_021256951.1">
    <property type="nucleotide sequence ID" value="NZ_JAVYAA010000002.1"/>
</dbReference>
<protein>
    <submittedName>
        <fullName evidence="2">Uncharacterized protein</fullName>
    </submittedName>
</protein>
<reference evidence="3" key="1">
    <citation type="submission" date="2023-09" db="EMBL/GenBank/DDBJ databases">
        <title>Paenibacillus sp. chi10 Genome sequencing and assembly.</title>
        <authorList>
            <person name="Kim I."/>
        </authorList>
    </citation>
    <scope>NUCLEOTIDE SEQUENCE [LARGE SCALE GENOMIC DNA]</scope>
    <source>
        <strain evidence="3">chi10</strain>
    </source>
</reference>
<accession>A0AAJ2JZE6</accession>
<feature type="compositionally biased region" description="Basic and acidic residues" evidence="1">
    <location>
        <begin position="38"/>
        <end position="58"/>
    </location>
</feature>
<feature type="region of interest" description="Disordered" evidence="1">
    <location>
        <begin position="1"/>
        <end position="58"/>
    </location>
</feature>
<evidence type="ECO:0000256" key="1">
    <source>
        <dbReference type="SAM" id="MobiDB-lite"/>
    </source>
</evidence>
<proteinExistence type="predicted"/>
<gene>
    <name evidence="2" type="ORF">RQP50_13095</name>
</gene>
<comment type="caution">
    <text evidence="2">The sequence shown here is derived from an EMBL/GenBank/DDBJ whole genome shotgun (WGS) entry which is preliminary data.</text>
</comment>
<dbReference type="EMBL" id="JAVYAA010000002">
    <property type="protein sequence ID" value="MDT8977182.1"/>
    <property type="molecule type" value="Genomic_DNA"/>
</dbReference>
<feature type="compositionally biased region" description="Basic residues" evidence="1">
    <location>
        <begin position="1"/>
        <end position="11"/>
    </location>
</feature>
<dbReference type="AlphaFoldDB" id="A0AAJ2JZE6"/>
<evidence type="ECO:0000313" key="3">
    <source>
        <dbReference type="Proteomes" id="UP001250538"/>
    </source>
</evidence>
<keyword evidence="3" id="KW-1185">Reference proteome</keyword>
<sequence>MSKTSNKRRKSERAGHLDPSLLRGSWTRKPYTQVVPNKKAEQRRSLCRKRVDDGAVAI</sequence>
<name>A0AAJ2JZE6_9BACL</name>